<dbReference type="AlphaFoldDB" id="A0A4C1V4W8"/>
<evidence type="ECO:0000256" key="1">
    <source>
        <dbReference type="SAM" id="MobiDB-lite"/>
    </source>
</evidence>
<name>A0A4C1V4W8_EUMVA</name>
<proteinExistence type="predicted"/>
<organism evidence="2 3">
    <name type="scientific">Eumeta variegata</name>
    <name type="common">Bagworm moth</name>
    <name type="synonym">Eumeta japonica</name>
    <dbReference type="NCBI Taxonomy" id="151549"/>
    <lineage>
        <taxon>Eukaryota</taxon>
        <taxon>Metazoa</taxon>
        <taxon>Ecdysozoa</taxon>
        <taxon>Arthropoda</taxon>
        <taxon>Hexapoda</taxon>
        <taxon>Insecta</taxon>
        <taxon>Pterygota</taxon>
        <taxon>Neoptera</taxon>
        <taxon>Endopterygota</taxon>
        <taxon>Lepidoptera</taxon>
        <taxon>Glossata</taxon>
        <taxon>Ditrysia</taxon>
        <taxon>Tineoidea</taxon>
        <taxon>Psychidae</taxon>
        <taxon>Oiketicinae</taxon>
        <taxon>Eumeta</taxon>
    </lineage>
</organism>
<sequence length="86" mass="9804">MSGKQSDSHMLETENRSKGYEHRHLRFSEKCILSPSSQLPCKVSHSMCTERRQPALQPIRRNEQRNVCDLVPAETGGRAPRPRCDG</sequence>
<reference evidence="2 3" key="1">
    <citation type="journal article" date="2019" name="Commun. Biol.">
        <title>The bagworm genome reveals a unique fibroin gene that provides high tensile strength.</title>
        <authorList>
            <person name="Kono N."/>
            <person name="Nakamura H."/>
            <person name="Ohtoshi R."/>
            <person name="Tomita M."/>
            <person name="Numata K."/>
            <person name="Arakawa K."/>
        </authorList>
    </citation>
    <scope>NUCLEOTIDE SEQUENCE [LARGE SCALE GENOMIC DNA]</scope>
</reference>
<evidence type="ECO:0000313" key="2">
    <source>
        <dbReference type="EMBL" id="GBP33858.1"/>
    </source>
</evidence>
<feature type="region of interest" description="Disordered" evidence="1">
    <location>
        <begin position="1"/>
        <end position="20"/>
    </location>
</feature>
<comment type="caution">
    <text evidence="2">The sequence shown here is derived from an EMBL/GenBank/DDBJ whole genome shotgun (WGS) entry which is preliminary data.</text>
</comment>
<protein>
    <submittedName>
        <fullName evidence="2">Uncharacterized protein</fullName>
    </submittedName>
</protein>
<evidence type="ECO:0000313" key="3">
    <source>
        <dbReference type="Proteomes" id="UP000299102"/>
    </source>
</evidence>
<keyword evidence="3" id="KW-1185">Reference proteome</keyword>
<accession>A0A4C1V4W8</accession>
<dbReference type="EMBL" id="BGZK01000280">
    <property type="protein sequence ID" value="GBP33858.1"/>
    <property type="molecule type" value="Genomic_DNA"/>
</dbReference>
<dbReference type="Proteomes" id="UP000299102">
    <property type="component" value="Unassembled WGS sequence"/>
</dbReference>
<gene>
    <name evidence="2" type="ORF">EVAR_20969_1</name>
</gene>